<sequence length="90" mass="10218">MPAKKGVKIEVLRKPSDNPSVDPVALLSLLWKEELLSLIAQKLQNPKTCGVNKRKLAEIAAAHFTLPELKSYVRETLKFREQWRNDPQPG</sequence>
<reference evidence="2" key="1">
    <citation type="submission" date="2017-02" db="EMBL/GenBank/DDBJ databases">
        <authorList>
            <person name="Varghese N."/>
            <person name="Submissions S."/>
        </authorList>
    </citation>
    <scope>NUCLEOTIDE SEQUENCE [LARGE SCALE GENOMIC DNA]</scope>
    <source>
        <strain evidence="2">ATCC 700200</strain>
    </source>
</reference>
<name>A0A1T4X894_9BACT</name>
<proteinExistence type="predicted"/>
<dbReference type="AlphaFoldDB" id="A0A1T4X894"/>
<evidence type="ECO:0000313" key="2">
    <source>
        <dbReference type="Proteomes" id="UP000190774"/>
    </source>
</evidence>
<dbReference type="Proteomes" id="UP000190774">
    <property type="component" value="Unassembled WGS sequence"/>
</dbReference>
<organism evidence="1 2">
    <name type="scientific">Prosthecobacter debontii</name>
    <dbReference type="NCBI Taxonomy" id="48467"/>
    <lineage>
        <taxon>Bacteria</taxon>
        <taxon>Pseudomonadati</taxon>
        <taxon>Verrucomicrobiota</taxon>
        <taxon>Verrucomicrobiia</taxon>
        <taxon>Verrucomicrobiales</taxon>
        <taxon>Verrucomicrobiaceae</taxon>
        <taxon>Prosthecobacter</taxon>
    </lineage>
</organism>
<dbReference type="EMBL" id="FUYE01000003">
    <property type="protein sequence ID" value="SKA85091.1"/>
    <property type="molecule type" value="Genomic_DNA"/>
</dbReference>
<gene>
    <name evidence="1" type="ORF">SAMN02745166_01097</name>
</gene>
<accession>A0A1T4X894</accession>
<keyword evidence="2" id="KW-1185">Reference proteome</keyword>
<evidence type="ECO:0000313" key="1">
    <source>
        <dbReference type="EMBL" id="SKA85091.1"/>
    </source>
</evidence>
<protein>
    <submittedName>
        <fullName evidence="1">Uncharacterized protein</fullName>
    </submittedName>
</protein>